<evidence type="ECO:0000313" key="3">
    <source>
        <dbReference type="Proteomes" id="UP000015105"/>
    </source>
</evidence>
<reference evidence="2" key="3">
    <citation type="journal article" date="2017" name="Nature">
        <title>Genome sequence of the progenitor of the wheat D genome Aegilops tauschii.</title>
        <authorList>
            <person name="Luo M.C."/>
            <person name="Gu Y.Q."/>
            <person name="Puiu D."/>
            <person name="Wang H."/>
            <person name="Twardziok S.O."/>
            <person name="Deal K.R."/>
            <person name="Huo N."/>
            <person name="Zhu T."/>
            <person name="Wang L."/>
            <person name="Wang Y."/>
            <person name="McGuire P.E."/>
            <person name="Liu S."/>
            <person name="Long H."/>
            <person name="Ramasamy R.K."/>
            <person name="Rodriguez J.C."/>
            <person name="Van S.L."/>
            <person name="Yuan L."/>
            <person name="Wang Z."/>
            <person name="Xia Z."/>
            <person name="Xiao L."/>
            <person name="Anderson O.D."/>
            <person name="Ouyang S."/>
            <person name="Liang Y."/>
            <person name="Zimin A.V."/>
            <person name="Pertea G."/>
            <person name="Qi P."/>
            <person name="Bennetzen J.L."/>
            <person name="Dai X."/>
            <person name="Dawson M.W."/>
            <person name="Muller H.G."/>
            <person name="Kugler K."/>
            <person name="Rivarola-Duarte L."/>
            <person name="Spannagl M."/>
            <person name="Mayer K.F.X."/>
            <person name="Lu F.H."/>
            <person name="Bevan M.W."/>
            <person name="Leroy P."/>
            <person name="Li P."/>
            <person name="You F.M."/>
            <person name="Sun Q."/>
            <person name="Liu Z."/>
            <person name="Lyons E."/>
            <person name="Wicker T."/>
            <person name="Salzberg S.L."/>
            <person name="Devos K.M."/>
            <person name="Dvorak J."/>
        </authorList>
    </citation>
    <scope>NUCLEOTIDE SEQUENCE [LARGE SCALE GENOMIC DNA]</scope>
    <source>
        <strain evidence="2">cv. AL8/78</strain>
    </source>
</reference>
<dbReference type="Proteomes" id="UP000015105">
    <property type="component" value="Chromosome 7D"/>
</dbReference>
<sequence length="79" mass="8685">MLSQSPFLTLTPLLFFINCWRLAGGARVEVCHPRFCSAPDGCFCSSSGGKPWTGSGHQKRAMKAIAMLVLFQTSKIFDM</sequence>
<protein>
    <recommendedName>
        <fullName evidence="4">Secreted protein</fullName>
    </recommendedName>
</protein>
<organism evidence="2 3">
    <name type="scientific">Aegilops tauschii subsp. strangulata</name>
    <name type="common">Goatgrass</name>
    <dbReference type="NCBI Taxonomy" id="200361"/>
    <lineage>
        <taxon>Eukaryota</taxon>
        <taxon>Viridiplantae</taxon>
        <taxon>Streptophyta</taxon>
        <taxon>Embryophyta</taxon>
        <taxon>Tracheophyta</taxon>
        <taxon>Spermatophyta</taxon>
        <taxon>Magnoliopsida</taxon>
        <taxon>Liliopsida</taxon>
        <taxon>Poales</taxon>
        <taxon>Poaceae</taxon>
        <taxon>BOP clade</taxon>
        <taxon>Pooideae</taxon>
        <taxon>Triticodae</taxon>
        <taxon>Triticeae</taxon>
        <taxon>Triticinae</taxon>
        <taxon>Aegilops</taxon>
    </lineage>
</organism>
<dbReference type="Gramene" id="AET7Gv20504400.35">
    <property type="protein sequence ID" value="AET7Gv20504400.35"/>
    <property type="gene ID" value="AET7Gv20504400"/>
</dbReference>
<reference evidence="3" key="1">
    <citation type="journal article" date="2014" name="Science">
        <title>Ancient hybridizations among the ancestral genomes of bread wheat.</title>
        <authorList>
            <consortium name="International Wheat Genome Sequencing Consortium,"/>
            <person name="Marcussen T."/>
            <person name="Sandve S.R."/>
            <person name="Heier L."/>
            <person name="Spannagl M."/>
            <person name="Pfeifer M."/>
            <person name="Jakobsen K.S."/>
            <person name="Wulff B.B."/>
            <person name="Steuernagel B."/>
            <person name="Mayer K.F."/>
            <person name="Olsen O.A."/>
        </authorList>
    </citation>
    <scope>NUCLEOTIDE SEQUENCE [LARGE SCALE GENOMIC DNA]</scope>
    <source>
        <strain evidence="3">cv. AL8/78</strain>
    </source>
</reference>
<evidence type="ECO:0000256" key="1">
    <source>
        <dbReference type="SAM" id="SignalP"/>
    </source>
</evidence>
<keyword evidence="3" id="KW-1185">Reference proteome</keyword>
<dbReference type="AlphaFoldDB" id="A0A453R9C3"/>
<reference evidence="3" key="2">
    <citation type="journal article" date="2017" name="Nat. Plants">
        <title>The Aegilops tauschii genome reveals multiple impacts of transposons.</title>
        <authorList>
            <person name="Zhao G."/>
            <person name="Zou C."/>
            <person name="Li K."/>
            <person name="Wang K."/>
            <person name="Li T."/>
            <person name="Gao L."/>
            <person name="Zhang X."/>
            <person name="Wang H."/>
            <person name="Yang Z."/>
            <person name="Liu X."/>
            <person name="Jiang W."/>
            <person name="Mao L."/>
            <person name="Kong X."/>
            <person name="Jiao Y."/>
            <person name="Jia J."/>
        </authorList>
    </citation>
    <scope>NUCLEOTIDE SEQUENCE [LARGE SCALE GENOMIC DNA]</scope>
    <source>
        <strain evidence="3">cv. AL8/78</strain>
    </source>
</reference>
<feature type="chain" id="PRO_5046647843" description="Secreted protein" evidence="1">
    <location>
        <begin position="26"/>
        <end position="79"/>
    </location>
</feature>
<evidence type="ECO:0000313" key="2">
    <source>
        <dbReference type="EnsemblPlants" id="AET7Gv20504400.35"/>
    </source>
</evidence>
<keyword evidence="1" id="KW-0732">Signal</keyword>
<feature type="signal peptide" evidence="1">
    <location>
        <begin position="1"/>
        <end position="25"/>
    </location>
</feature>
<reference evidence="2" key="4">
    <citation type="submission" date="2019-03" db="UniProtKB">
        <authorList>
            <consortium name="EnsemblPlants"/>
        </authorList>
    </citation>
    <scope>IDENTIFICATION</scope>
</reference>
<name>A0A453R9C3_AEGTS</name>
<accession>A0A453R9C3</accession>
<evidence type="ECO:0008006" key="4">
    <source>
        <dbReference type="Google" id="ProtNLM"/>
    </source>
</evidence>
<reference evidence="2" key="5">
    <citation type="journal article" date="2021" name="G3 (Bethesda)">
        <title>Aegilops tauschii genome assembly Aet v5.0 features greater sequence contiguity and improved annotation.</title>
        <authorList>
            <person name="Wang L."/>
            <person name="Zhu T."/>
            <person name="Rodriguez J.C."/>
            <person name="Deal K.R."/>
            <person name="Dubcovsky J."/>
            <person name="McGuire P.E."/>
            <person name="Lux T."/>
            <person name="Spannagl M."/>
            <person name="Mayer K.F.X."/>
            <person name="Baldrich P."/>
            <person name="Meyers B.C."/>
            <person name="Huo N."/>
            <person name="Gu Y.Q."/>
            <person name="Zhou H."/>
            <person name="Devos K.M."/>
            <person name="Bennetzen J.L."/>
            <person name="Unver T."/>
            <person name="Budak H."/>
            <person name="Gulick P.J."/>
            <person name="Galiba G."/>
            <person name="Kalapos B."/>
            <person name="Nelson D.R."/>
            <person name="Li P."/>
            <person name="You F.M."/>
            <person name="Luo M.C."/>
            <person name="Dvorak J."/>
        </authorList>
    </citation>
    <scope>NUCLEOTIDE SEQUENCE [LARGE SCALE GENOMIC DNA]</scope>
    <source>
        <strain evidence="2">cv. AL8/78</strain>
    </source>
</reference>
<proteinExistence type="predicted"/>
<dbReference type="EnsemblPlants" id="AET7Gv20504400.35">
    <property type="protein sequence ID" value="AET7Gv20504400.35"/>
    <property type="gene ID" value="AET7Gv20504400"/>
</dbReference>